<evidence type="ECO:0000313" key="3">
    <source>
        <dbReference type="EMBL" id="QIL46190.1"/>
    </source>
</evidence>
<dbReference type="InterPro" id="IPR034074">
    <property type="entry name" value="Y4bN_pept_dom"/>
</dbReference>
<gene>
    <name evidence="3" type="ORF">G7081_03435</name>
</gene>
<feature type="domain" description="Peptidase S8/S53" evidence="2">
    <location>
        <begin position="259"/>
        <end position="529"/>
    </location>
</feature>
<dbReference type="AlphaFoldDB" id="A0A6G8AMJ2"/>
<accession>A0A6G8AMJ2</accession>
<evidence type="ECO:0000256" key="1">
    <source>
        <dbReference type="SAM" id="MobiDB-lite"/>
    </source>
</evidence>
<evidence type="ECO:0000259" key="2">
    <source>
        <dbReference type="Pfam" id="PF00082"/>
    </source>
</evidence>
<dbReference type="EMBL" id="CP049886">
    <property type="protein sequence ID" value="QIL46190.1"/>
    <property type="molecule type" value="Genomic_DNA"/>
</dbReference>
<protein>
    <submittedName>
        <fullName evidence="3">S8 family peptidase</fullName>
    </submittedName>
</protein>
<sequence>MSNERRPILGRGENLVEPITKSSGGGPKKYPRSYSEALELVTSNLKQLESEITKIPEEKRMNKIVVTVRLHEDFLAKSYTPETFFRNLNYENIGSRKWITDSGKESKMNFIKLDPNNIDNNIKTLTSFNTKSFKDDLRKIEEINILNVDETVLGFEESWDNGRVELVLHPFEETQLVLEKLYSLLDLTAEQRQKVKYKKYDNGPLFVSTIISKDKLKNVAEFNPLRTVHPLKVEVNSFSKDPFIVKVKEPVAPPIPTKKIGIIDGGVNLGNPFFSSYVTQNFEVASPPSNMFTQHGSNVASMALYGDLYGMKKDEQLMPPILGIESIRVFPTSDSDDIDLYESIDLIEEAVPKLKDVDVFNVSVGPIGNILDDDISRFTTALDQLSYDYKKLFTVAVGNTGSKPSPLNRIQSPADMVNGIGVGSYSINQGGDYSRAIYSSVGFGREGCKIKPDLCEHGGSTSRPLQVLNSDSFSMNNVMGTSFSAPVVAKKAAELMLKSKDVGVLTARALLTQNASNEIQEVNHELGYGACISRTDDILTCSKNKVTILYNNEMSVKNSAKLRIPLPQNSSAKKYKISWTIVSDTQPNPLFAEGYTSTALEDTFYPNENKFNYRLGKTSYARNIVHQSKEIQELKAKGFNQSTIQASSTPMKFASEADRRNEQKWDTVVKRSKVCLAKTLDYPFLTVHALDRETTKTRVRYSVAITVEALNYNGDLYDEIMNEYRVLQPINVQLENELRISNKF</sequence>
<dbReference type="Pfam" id="PF00082">
    <property type="entry name" value="Peptidase_S8"/>
    <property type="match status" value="1"/>
</dbReference>
<dbReference type="CDD" id="cd04847">
    <property type="entry name" value="Peptidases_S8_Subtilisin_like_2"/>
    <property type="match status" value="1"/>
</dbReference>
<reference evidence="3 4" key="1">
    <citation type="submission" date="2020-03" db="EMBL/GenBank/DDBJ databases">
        <title>Vagococcus sp. nov., isolated from beetles.</title>
        <authorList>
            <person name="Hyun D.-W."/>
            <person name="Bae J.-W."/>
        </authorList>
    </citation>
    <scope>NUCLEOTIDE SEQUENCE [LARGE SCALE GENOMIC DNA]</scope>
    <source>
        <strain evidence="3 4">HDW17A</strain>
    </source>
</reference>
<dbReference type="InterPro" id="IPR036852">
    <property type="entry name" value="Peptidase_S8/S53_dom_sf"/>
</dbReference>
<dbReference type="GO" id="GO:0004252">
    <property type="term" value="F:serine-type endopeptidase activity"/>
    <property type="evidence" value="ECO:0007669"/>
    <property type="project" value="InterPro"/>
</dbReference>
<proteinExistence type="predicted"/>
<dbReference type="InterPro" id="IPR000209">
    <property type="entry name" value="Peptidase_S8/S53_dom"/>
</dbReference>
<dbReference type="Proteomes" id="UP000500890">
    <property type="component" value="Chromosome"/>
</dbReference>
<dbReference type="Gene3D" id="3.40.50.200">
    <property type="entry name" value="Peptidase S8/S53 domain"/>
    <property type="match status" value="1"/>
</dbReference>
<dbReference type="RefSeq" id="WP_166007419.1">
    <property type="nucleotide sequence ID" value="NZ_CP049886.1"/>
</dbReference>
<evidence type="ECO:0000313" key="4">
    <source>
        <dbReference type="Proteomes" id="UP000500890"/>
    </source>
</evidence>
<keyword evidence="4" id="KW-1185">Reference proteome</keyword>
<feature type="region of interest" description="Disordered" evidence="1">
    <location>
        <begin position="1"/>
        <end position="30"/>
    </location>
</feature>
<dbReference type="SUPFAM" id="SSF52743">
    <property type="entry name" value="Subtilisin-like"/>
    <property type="match status" value="1"/>
</dbReference>
<dbReference type="KEGG" id="vah:G7081_03435"/>
<name>A0A6G8AMJ2_9ENTE</name>
<organism evidence="3 4">
    <name type="scientific">Vagococcus coleopterorum</name>
    <dbReference type="NCBI Taxonomy" id="2714946"/>
    <lineage>
        <taxon>Bacteria</taxon>
        <taxon>Bacillati</taxon>
        <taxon>Bacillota</taxon>
        <taxon>Bacilli</taxon>
        <taxon>Lactobacillales</taxon>
        <taxon>Enterococcaceae</taxon>
        <taxon>Vagococcus</taxon>
    </lineage>
</organism>
<dbReference type="GO" id="GO:0006508">
    <property type="term" value="P:proteolysis"/>
    <property type="evidence" value="ECO:0007669"/>
    <property type="project" value="InterPro"/>
</dbReference>